<accession>A0AAN8RYY6</accession>
<dbReference type="EMBL" id="JAWJWE010000043">
    <property type="protein sequence ID" value="KAK6617924.1"/>
    <property type="molecule type" value="Genomic_DNA"/>
</dbReference>
<feature type="compositionally biased region" description="Basic and acidic residues" evidence="1">
    <location>
        <begin position="27"/>
        <end position="38"/>
    </location>
</feature>
<evidence type="ECO:0000313" key="2">
    <source>
        <dbReference type="EMBL" id="KAK6617924.1"/>
    </source>
</evidence>
<feature type="region of interest" description="Disordered" evidence="1">
    <location>
        <begin position="27"/>
        <end position="88"/>
    </location>
</feature>
<feature type="compositionally biased region" description="Pro residues" evidence="1">
    <location>
        <begin position="68"/>
        <end position="85"/>
    </location>
</feature>
<feature type="compositionally biased region" description="Polar residues" evidence="1">
    <location>
        <begin position="43"/>
        <end position="57"/>
    </location>
</feature>
<evidence type="ECO:0000256" key="1">
    <source>
        <dbReference type="SAM" id="MobiDB-lite"/>
    </source>
</evidence>
<protein>
    <submittedName>
        <fullName evidence="2">Uncharacterized protein</fullName>
    </submittedName>
</protein>
<reference evidence="2 3" key="1">
    <citation type="submission" date="2023-10" db="EMBL/GenBank/DDBJ databases">
        <title>Genomes of two closely related lineages of the louse Polyplax serrata with different host specificities.</title>
        <authorList>
            <person name="Martinu J."/>
            <person name="Tarabai H."/>
            <person name="Stefka J."/>
            <person name="Hypsa V."/>
        </authorList>
    </citation>
    <scope>NUCLEOTIDE SEQUENCE [LARGE SCALE GENOMIC DNA]</scope>
    <source>
        <strain evidence="2">HR10_N</strain>
    </source>
</reference>
<organism evidence="2 3">
    <name type="scientific">Polyplax serrata</name>
    <name type="common">Common mouse louse</name>
    <dbReference type="NCBI Taxonomy" id="468196"/>
    <lineage>
        <taxon>Eukaryota</taxon>
        <taxon>Metazoa</taxon>
        <taxon>Ecdysozoa</taxon>
        <taxon>Arthropoda</taxon>
        <taxon>Hexapoda</taxon>
        <taxon>Insecta</taxon>
        <taxon>Pterygota</taxon>
        <taxon>Neoptera</taxon>
        <taxon>Paraneoptera</taxon>
        <taxon>Psocodea</taxon>
        <taxon>Troctomorpha</taxon>
        <taxon>Phthiraptera</taxon>
        <taxon>Anoplura</taxon>
        <taxon>Polyplacidae</taxon>
        <taxon>Polyplax</taxon>
    </lineage>
</organism>
<dbReference type="Proteomes" id="UP001372834">
    <property type="component" value="Unassembled WGS sequence"/>
</dbReference>
<gene>
    <name evidence="2" type="ORF">RUM43_014153</name>
</gene>
<evidence type="ECO:0000313" key="3">
    <source>
        <dbReference type="Proteomes" id="UP001372834"/>
    </source>
</evidence>
<dbReference type="AlphaFoldDB" id="A0AAN8RYY6"/>
<proteinExistence type="predicted"/>
<sequence>MFRGGTSTMKSMGNGDEDLILTQVKSEPRVHSPCEKDMAPAGPSQSNSLFSTIANSNKRSRTDDWLSPPSPGPPMGSAPLTPSPGPHNQYAVISNGYSSPMSSGSCDPYSPNGKLGLEKDLKVLATVRGFSGLVKVLLCRNNKSPSNLTDHVIASNYVISNASVMYTMHVQEWC</sequence>
<name>A0AAN8RYY6_POLSC</name>
<comment type="caution">
    <text evidence="2">The sequence shown here is derived from an EMBL/GenBank/DDBJ whole genome shotgun (WGS) entry which is preliminary data.</text>
</comment>